<evidence type="ECO:0000313" key="7">
    <source>
        <dbReference type="Proteomes" id="UP000252107"/>
    </source>
</evidence>
<evidence type="ECO:0000256" key="2">
    <source>
        <dbReference type="ARBA" id="ARBA00022723"/>
    </source>
</evidence>
<dbReference type="SUPFAM" id="SSF53187">
    <property type="entry name" value="Zn-dependent exopeptidases"/>
    <property type="match status" value="1"/>
</dbReference>
<evidence type="ECO:0000256" key="4">
    <source>
        <dbReference type="ARBA" id="ARBA00022833"/>
    </source>
</evidence>
<reference evidence="6" key="1">
    <citation type="submission" date="2016-04" db="EMBL/GenBank/DDBJ databases">
        <authorList>
            <person name="Tabuchi Yagui T.R."/>
        </authorList>
    </citation>
    <scope>NUCLEOTIDE SEQUENCE [LARGE SCALE GENOMIC DNA]</scope>
    <source>
        <strain evidence="6">NIES-26</strain>
    </source>
</reference>
<accession>A0A367QRQ8</accession>
<dbReference type="InterPro" id="IPR055438">
    <property type="entry name" value="AstE_AspA_cat"/>
</dbReference>
<dbReference type="PANTHER" id="PTHR37326:SF1">
    <property type="entry name" value="BLL3975 PROTEIN"/>
    <property type="match status" value="1"/>
</dbReference>
<evidence type="ECO:0000256" key="1">
    <source>
        <dbReference type="ARBA" id="ARBA00001947"/>
    </source>
</evidence>
<comment type="caution">
    <text evidence="6">The sequence shown here is derived from an EMBL/GenBank/DDBJ whole genome shotgun (WGS) entry which is preliminary data.</text>
</comment>
<name>A0A367QRQ8_9NOSO</name>
<dbReference type="AlphaFoldDB" id="A0A367QRQ8"/>
<sequence length="375" mass="42746">MFPNIETVFLRQMASGDRLSLQVYKFIGAQLGKKVYIQSNLHGAEIAGNAVINQLIEFLLTLNDTDLIGEIWLVPVCNPIGTNERAQHFSPGRYCVYEAKDWNRIFWDYEKEADDLVAFTKSQLHINLEDVRQNYLTIIQEQFAKLLEKINSPSSVSYTEFFRYQLQSLSLDADYLIDLHSSNNQGLDFLYYCRNREDSAKYFLLDFGILLDKYDGDAFDEAFIKPWLALEASFQQLGREIKFDIEAWTLELGTGMQMNPDSVAKGVRGVKNYLVQKGVLKIPDSSDDTKNHEMTFVCSSNRQKYYAIAGGMIQSRVELGSQVKAGDKLYQILSFNKEKKLPSVIDIFAEQDGLVYDISTNQAVNQGEFVLGVIN</sequence>
<proteinExistence type="predicted"/>
<dbReference type="EMBL" id="LXQD01000307">
    <property type="protein sequence ID" value="RCJ26775.1"/>
    <property type="molecule type" value="Genomic_DNA"/>
</dbReference>
<keyword evidence="7" id="KW-1185">Reference proteome</keyword>
<dbReference type="Pfam" id="PF24827">
    <property type="entry name" value="AstE_AspA_cat"/>
    <property type="match status" value="1"/>
</dbReference>
<protein>
    <submittedName>
        <fullName evidence="6">Succinylglutamate desuccinylase</fullName>
    </submittedName>
</protein>
<evidence type="ECO:0000256" key="3">
    <source>
        <dbReference type="ARBA" id="ARBA00022801"/>
    </source>
</evidence>
<feature type="domain" description="Succinylglutamate desuccinylase/Aspartoacylase catalytic" evidence="5">
    <location>
        <begin position="32"/>
        <end position="112"/>
    </location>
</feature>
<dbReference type="Gene3D" id="3.40.630.10">
    <property type="entry name" value="Zn peptidases"/>
    <property type="match status" value="1"/>
</dbReference>
<keyword evidence="2" id="KW-0479">Metal-binding</keyword>
<dbReference type="Proteomes" id="UP000252107">
    <property type="component" value="Unassembled WGS sequence"/>
</dbReference>
<comment type="cofactor">
    <cofactor evidence="1">
        <name>Zn(2+)</name>
        <dbReference type="ChEBI" id="CHEBI:29105"/>
    </cofactor>
</comment>
<dbReference type="InterPro" id="IPR053138">
    <property type="entry name" value="N-alpha-Ac-DABA_deacetylase"/>
</dbReference>
<organism evidence="6 7">
    <name type="scientific">Nostoc minutum NIES-26</name>
    <dbReference type="NCBI Taxonomy" id="1844469"/>
    <lineage>
        <taxon>Bacteria</taxon>
        <taxon>Bacillati</taxon>
        <taxon>Cyanobacteriota</taxon>
        <taxon>Cyanophyceae</taxon>
        <taxon>Nostocales</taxon>
        <taxon>Nostocaceae</taxon>
        <taxon>Nostoc</taxon>
    </lineage>
</organism>
<dbReference type="Gene3D" id="2.40.50.100">
    <property type="match status" value="1"/>
</dbReference>
<dbReference type="GO" id="GO:0016788">
    <property type="term" value="F:hydrolase activity, acting on ester bonds"/>
    <property type="evidence" value="ECO:0007669"/>
    <property type="project" value="InterPro"/>
</dbReference>
<evidence type="ECO:0000259" key="5">
    <source>
        <dbReference type="Pfam" id="PF24827"/>
    </source>
</evidence>
<keyword evidence="3" id="KW-0378">Hydrolase</keyword>
<keyword evidence="4" id="KW-0862">Zinc</keyword>
<gene>
    <name evidence="6" type="ORF">A6770_26085</name>
</gene>
<dbReference type="PANTHER" id="PTHR37326">
    <property type="entry name" value="BLL3975 PROTEIN"/>
    <property type="match status" value="1"/>
</dbReference>
<evidence type="ECO:0000313" key="6">
    <source>
        <dbReference type="EMBL" id="RCJ26775.1"/>
    </source>
</evidence>
<dbReference type="GO" id="GO:0046872">
    <property type="term" value="F:metal ion binding"/>
    <property type="evidence" value="ECO:0007669"/>
    <property type="project" value="UniProtKB-KW"/>
</dbReference>